<reference evidence="1 2" key="1">
    <citation type="submission" date="2019-01" db="EMBL/GenBank/DDBJ databases">
        <authorList>
            <person name="Brito A."/>
        </authorList>
    </citation>
    <scope>NUCLEOTIDE SEQUENCE [LARGE SCALE GENOMIC DNA]</scope>
    <source>
        <strain evidence="1">1</strain>
    </source>
</reference>
<dbReference type="AlphaFoldDB" id="A0A563VNH8"/>
<name>A0A563VNH8_9CYAN</name>
<proteinExistence type="predicted"/>
<evidence type="ECO:0000313" key="2">
    <source>
        <dbReference type="Proteomes" id="UP000320055"/>
    </source>
</evidence>
<sequence length="593" mass="67150">MSISVPPRSRAQESRAAIERIYVIMRHLFVRGHYKPDGISGSALSEALLTLQPEIYGSMADSEKVELNGLAYVIARLPRGIERCRFIQLIAAEGYKNSGFEKIVPAKRRRNCYRIDEETMLIEITRGRSEIYDILTHLTFMYIEADKIRAHALDEGHPTQEWIKLEKIVFGQTSTASPSPSTEELEVREQAISYASTLLGRTFEETLESERRFRQGEPDNNSLFQIVYWLGRLAIEEMQHHGAYKPSPSSVGTSPHKDRQITFSSALRERIGHHIHGEKWATEVKEFLWSRNLWQRPLHIISANLHSIMNCLYALPALKQKMAGEKTIEAIARELSLPENANLNQEVLEFAREHGMYYLEDRAGTNTHVQIFDTSLLPFDLLSPELKLDRALVEEDKPVILVMDYAFGEQAFELFDELLKPYKIEGKSQKLNLYSISVTGKAGTLVGNQGDLMLPTAHIFEGTADNYPFENEMSRQDFQETKIPVHQGALLTVLGTSLQNADVLNYFKSSSWNVIGLEMEGAHLQKAIQAAAKIRKSIDENVILRYVYYASDNPLMTGSTLASGSLGQTGVKPTYAIATRFLHKIFSHLKSEK</sequence>
<accession>A0A563VNH8</accession>
<gene>
    <name evidence="1" type="ORF">H1P_1770001</name>
</gene>
<dbReference type="Proteomes" id="UP000320055">
    <property type="component" value="Unassembled WGS sequence"/>
</dbReference>
<dbReference type="OrthoDB" id="9776951at2"/>
<dbReference type="RefSeq" id="WP_144871201.1">
    <property type="nucleotide sequence ID" value="NZ_LR213928.1"/>
</dbReference>
<dbReference type="InterPro" id="IPR054204">
    <property type="entry name" value="DUF6909"/>
</dbReference>
<organism evidence="1 2">
    <name type="scientific">Hyella patelloides LEGE 07179</name>
    <dbReference type="NCBI Taxonomy" id="945734"/>
    <lineage>
        <taxon>Bacteria</taxon>
        <taxon>Bacillati</taxon>
        <taxon>Cyanobacteriota</taxon>
        <taxon>Cyanophyceae</taxon>
        <taxon>Pleurocapsales</taxon>
        <taxon>Hyellaceae</taxon>
        <taxon>Hyella</taxon>
    </lineage>
</organism>
<dbReference type="Pfam" id="PF21850">
    <property type="entry name" value="DUF6909"/>
    <property type="match status" value="2"/>
</dbReference>
<evidence type="ECO:0000313" key="1">
    <source>
        <dbReference type="EMBL" id="VEP12994.1"/>
    </source>
</evidence>
<protein>
    <submittedName>
        <fullName evidence="1">Uncharacterized protein</fullName>
    </submittedName>
</protein>
<keyword evidence="2" id="KW-1185">Reference proteome</keyword>
<dbReference type="EMBL" id="CAACVJ010000087">
    <property type="protein sequence ID" value="VEP12994.1"/>
    <property type="molecule type" value="Genomic_DNA"/>
</dbReference>